<keyword evidence="2" id="KW-1185">Reference proteome</keyword>
<dbReference type="RefSeq" id="WP_377566891.1">
    <property type="nucleotide sequence ID" value="NZ_JBHTMP010000003.1"/>
</dbReference>
<organism evidence="1 2">
    <name type="scientific">Micromonospora sonneratiae</name>
    <dbReference type="NCBI Taxonomy" id="1184706"/>
    <lineage>
        <taxon>Bacteria</taxon>
        <taxon>Bacillati</taxon>
        <taxon>Actinomycetota</taxon>
        <taxon>Actinomycetes</taxon>
        <taxon>Micromonosporales</taxon>
        <taxon>Micromonosporaceae</taxon>
        <taxon>Micromonospora</taxon>
    </lineage>
</organism>
<dbReference type="Proteomes" id="UP001597260">
    <property type="component" value="Unassembled WGS sequence"/>
</dbReference>
<name>A0ABW3Y8N1_9ACTN</name>
<comment type="caution">
    <text evidence="1">The sequence shown here is derived from an EMBL/GenBank/DDBJ whole genome shotgun (WGS) entry which is preliminary data.</text>
</comment>
<evidence type="ECO:0000313" key="1">
    <source>
        <dbReference type="EMBL" id="MFD1320173.1"/>
    </source>
</evidence>
<gene>
    <name evidence="1" type="ORF">ACFQ4H_03615</name>
</gene>
<protein>
    <recommendedName>
        <fullName evidence="3">Flavin reductase</fullName>
    </recommendedName>
</protein>
<proteinExistence type="predicted"/>
<reference evidence="2" key="1">
    <citation type="journal article" date="2019" name="Int. J. Syst. Evol. Microbiol.">
        <title>The Global Catalogue of Microorganisms (GCM) 10K type strain sequencing project: providing services to taxonomists for standard genome sequencing and annotation.</title>
        <authorList>
            <consortium name="The Broad Institute Genomics Platform"/>
            <consortium name="The Broad Institute Genome Sequencing Center for Infectious Disease"/>
            <person name="Wu L."/>
            <person name="Ma J."/>
        </authorList>
    </citation>
    <scope>NUCLEOTIDE SEQUENCE [LARGE SCALE GENOMIC DNA]</scope>
    <source>
        <strain evidence="2">JCM 31037</strain>
    </source>
</reference>
<accession>A0ABW3Y8N1</accession>
<sequence>MTRAPHRAIQPFWLCRVCAAPWPCGDGRLELLREYADDRIGLSFHLATLYVQAATDLHQIHPYEGPDPGVLFQRFLGWLPRVPRPPG</sequence>
<dbReference type="EMBL" id="JBHTMP010000003">
    <property type="protein sequence ID" value="MFD1320173.1"/>
    <property type="molecule type" value="Genomic_DNA"/>
</dbReference>
<evidence type="ECO:0000313" key="2">
    <source>
        <dbReference type="Proteomes" id="UP001597260"/>
    </source>
</evidence>
<evidence type="ECO:0008006" key="3">
    <source>
        <dbReference type="Google" id="ProtNLM"/>
    </source>
</evidence>